<sequence>MNPIAGKKRGRVDGDEDQDDYPVRNMLPPLPPLRQEASWNVLFVPEHIWRKQRRGVHTIIENVNITVPVVDPAPVVTPTSLNAAILTQLETALSGLHDKAGVPTHSRVTMNNVNITTNIIAKKRPPPIAPDTSLLERVKRAPTGPGSSISKTTPVPTSTTHTKPAFAQPSFASPAFSQPMYSQPVFGQTAFSHPIFSRKNDVGMAPAWPGQRQFSAHAT</sequence>
<organism evidence="2">
    <name type="scientific">Penicillium chrysogenum</name>
    <name type="common">Penicillium notatum</name>
    <dbReference type="NCBI Taxonomy" id="5076"/>
    <lineage>
        <taxon>Eukaryota</taxon>
        <taxon>Fungi</taxon>
        <taxon>Dikarya</taxon>
        <taxon>Ascomycota</taxon>
        <taxon>Pezizomycotina</taxon>
        <taxon>Eurotiomycetes</taxon>
        <taxon>Eurotiomycetidae</taxon>
        <taxon>Eurotiales</taxon>
        <taxon>Aspergillaceae</taxon>
        <taxon>Penicillium</taxon>
        <taxon>Penicillium chrysogenum species complex</taxon>
    </lineage>
</organism>
<feature type="compositionally biased region" description="Low complexity" evidence="1">
    <location>
        <begin position="147"/>
        <end position="170"/>
    </location>
</feature>
<evidence type="ECO:0000313" key="2">
    <source>
        <dbReference type="EMBL" id="KZN86657.1"/>
    </source>
</evidence>
<dbReference type="AlphaFoldDB" id="A0A167S0W1"/>
<gene>
    <name evidence="2" type="ORF">EN45_051950</name>
</gene>
<name>A0A167S0W1_PENCH</name>
<dbReference type="Proteomes" id="UP000076449">
    <property type="component" value="Chromosome II"/>
</dbReference>
<feature type="compositionally biased region" description="Basic residues" evidence="1">
    <location>
        <begin position="1"/>
        <end position="10"/>
    </location>
</feature>
<evidence type="ECO:0000256" key="1">
    <source>
        <dbReference type="SAM" id="MobiDB-lite"/>
    </source>
</evidence>
<feature type="region of interest" description="Disordered" evidence="1">
    <location>
        <begin position="1"/>
        <end position="29"/>
    </location>
</feature>
<feature type="region of interest" description="Disordered" evidence="1">
    <location>
        <begin position="139"/>
        <end position="170"/>
    </location>
</feature>
<reference evidence="2" key="1">
    <citation type="journal article" date="2014" name="Genome Announc.">
        <title>Complete sequencing and chromosome-scale genome assembly of the industrial progenitor strain P2niaD18 from the penicillin producer Penicillium chrysogenum.</title>
        <authorList>
            <person name="Specht T."/>
            <person name="Dahlmann T.A."/>
            <person name="Zadra I."/>
            <person name="Kurnsteiner H."/>
            <person name="Kuck U."/>
        </authorList>
    </citation>
    <scope>NUCLEOTIDE SEQUENCE [LARGE SCALE GENOMIC DNA]</scope>
    <source>
        <strain evidence="2">P2niaD18</strain>
    </source>
</reference>
<proteinExistence type="predicted"/>
<accession>A0A167S0W1</accession>
<dbReference type="EMBL" id="CM002799">
    <property type="protein sequence ID" value="KZN86657.1"/>
    <property type="molecule type" value="Genomic_DNA"/>
</dbReference>
<protein>
    <submittedName>
        <fullName evidence="2">Uncharacterized protein</fullName>
    </submittedName>
</protein>